<feature type="domain" description="Major facilitator superfamily (MFS) profile" evidence="5">
    <location>
        <begin position="3"/>
        <end position="397"/>
    </location>
</feature>
<dbReference type="RefSeq" id="WP_146987828.1">
    <property type="nucleotide sequence ID" value="NZ_VITY01000007.1"/>
</dbReference>
<evidence type="ECO:0000256" key="4">
    <source>
        <dbReference type="SAM" id="Phobius"/>
    </source>
</evidence>
<organism evidence="6 7">
    <name type="scientific">Bradyrhizobium macuxiense</name>
    <dbReference type="NCBI Taxonomy" id="1755647"/>
    <lineage>
        <taxon>Bacteria</taxon>
        <taxon>Pseudomonadati</taxon>
        <taxon>Pseudomonadota</taxon>
        <taxon>Alphaproteobacteria</taxon>
        <taxon>Hyphomicrobiales</taxon>
        <taxon>Nitrobacteraceae</taxon>
        <taxon>Bradyrhizobium</taxon>
    </lineage>
</organism>
<dbReference type="InterPro" id="IPR020846">
    <property type="entry name" value="MFS_dom"/>
</dbReference>
<protein>
    <submittedName>
        <fullName evidence="6">Putative MFS family arabinose efflux permease</fullName>
    </submittedName>
</protein>
<comment type="caution">
    <text evidence="6">The sequence shown here is derived from an EMBL/GenBank/DDBJ whole genome shotgun (WGS) entry which is preliminary data.</text>
</comment>
<dbReference type="Gene3D" id="1.20.1250.20">
    <property type="entry name" value="MFS general substrate transporter like domains"/>
    <property type="match status" value="1"/>
</dbReference>
<name>A0A560LNZ6_9BRAD</name>
<keyword evidence="7" id="KW-1185">Reference proteome</keyword>
<sequence>MQSALTAALSAAIAVIVLPLFAAQSLSVPIAASFGLTESAAGLIAMMPMLGYTAGLVLLVPLIDIFRMRSVMLTTLLTGTLALAAAAYSPSATLFLLSAFIVGLTTSATQMVVPLAAGLAEPAARGRVIGKVMSGLMIGVLLSRPSANLSASLFGWRGAYLADAAALAVVCLACALIVPARSQSSRLSFLELVSSLWIVLRSEPVLQRRAACQALCMGAFGAFWTGVPLLLAAPPFGLGQIGIGAFALAGIGGAIVAPVAGWAADRRLDETATRLAHLCVIAGSGLALIFGADRLGFDPAMHRGTALLLLVLAAVIVDLGVIGDQTLGRHAVNSLRPEIRGRLNGLYTGLFFLGGAAGSALAGVAWTHDGWAAVCALCVGFGLAALALGWITSRQRIRRDAGVPAEATPARPDVRRIESRF</sequence>
<feature type="transmembrane region" description="Helical" evidence="4">
    <location>
        <begin position="210"/>
        <end position="231"/>
    </location>
</feature>
<feature type="transmembrane region" description="Helical" evidence="4">
    <location>
        <begin position="70"/>
        <end position="88"/>
    </location>
</feature>
<evidence type="ECO:0000259" key="5">
    <source>
        <dbReference type="PROSITE" id="PS50850"/>
    </source>
</evidence>
<dbReference type="CDD" id="cd17324">
    <property type="entry name" value="MFS_NepI_like"/>
    <property type="match status" value="1"/>
</dbReference>
<feature type="transmembrane region" description="Helical" evidence="4">
    <location>
        <begin position="243"/>
        <end position="263"/>
    </location>
</feature>
<evidence type="ECO:0000256" key="2">
    <source>
        <dbReference type="ARBA" id="ARBA00022989"/>
    </source>
</evidence>
<keyword evidence="1 4" id="KW-0812">Transmembrane</keyword>
<evidence type="ECO:0000313" key="6">
    <source>
        <dbReference type="EMBL" id="TWB96995.1"/>
    </source>
</evidence>
<accession>A0A560LNZ6</accession>
<dbReference type="PROSITE" id="PS50850">
    <property type="entry name" value="MFS"/>
    <property type="match status" value="1"/>
</dbReference>
<dbReference type="Proteomes" id="UP000321304">
    <property type="component" value="Unassembled WGS sequence"/>
</dbReference>
<dbReference type="InterPro" id="IPR011701">
    <property type="entry name" value="MFS"/>
</dbReference>
<feature type="transmembrane region" description="Helical" evidence="4">
    <location>
        <begin position="275"/>
        <end position="292"/>
    </location>
</feature>
<evidence type="ECO:0000313" key="7">
    <source>
        <dbReference type="Proteomes" id="UP000321304"/>
    </source>
</evidence>
<dbReference type="SUPFAM" id="SSF103473">
    <property type="entry name" value="MFS general substrate transporter"/>
    <property type="match status" value="1"/>
</dbReference>
<dbReference type="OrthoDB" id="9815356at2"/>
<feature type="transmembrane region" description="Helical" evidence="4">
    <location>
        <begin position="94"/>
        <end position="116"/>
    </location>
</feature>
<keyword evidence="3 4" id="KW-0472">Membrane</keyword>
<feature type="transmembrane region" description="Helical" evidence="4">
    <location>
        <begin position="371"/>
        <end position="391"/>
    </location>
</feature>
<reference evidence="6 7" key="1">
    <citation type="submission" date="2019-06" db="EMBL/GenBank/DDBJ databases">
        <title>Genomic Encyclopedia of Type Strains, Phase IV (KMG-V): Genome sequencing to study the core and pangenomes of soil and plant-associated prokaryotes.</title>
        <authorList>
            <person name="Whitman W."/>
        </authorList>
    </citation>
    <scope>NUCLEOTIDE SEQUENCE [LARGE SCALE GENOMIC DNA]</scope>
    <source>
        <strain evidence="6 7">BR 10355</strain>
    </source>
</reference>
<dbReference type="PANTHER" id="PTHR42910">
    <property type="entry name" value="TRANSPORTER SCO4007-RELATED"/>
    <property type="match status" value="1"/>
</dbReference>
<dbReference type="PANTHER" id="PTHR42910:SF1">
    <property type="entry name" value="MAJOR FACILITATOR SUPERFAMILY (MFS) PROFILE DOMAIN-CONTAINING PROTEIN"/>
    <property type="match status" value="1"/>
</dbReference>
<feature type="transmembrane region" description="Helical" evidence="4">
    <location>
        <begin position="304"/>
        <end position="323"/>
    </location>
</feature>
<dbReference type="GO" id="GO:0022857">
    <property type="term" value="F:transmembrane transporter activity"/>
    <property type="evidence" value="ECO:0007669"/>
    <property type="project" value="InterPro"/>
</dbReference>
<dbReference type="EMBL" id="VITY01000007">
    <property type="protein sequence ID" value="TWB96995.1"/>
    <property type="molecule type" value="Genomic_DNA"/>
</dbReference>
<keyword evidence="2 4" id="KW-1133">Transmembrane helix</keyword>
<evidence type="ECO:0000256" key="3">
    <source>
        <dbReference type="ARBA" id="ARBA00023136"/>
    </source>
</evidence>
<feature type="transmembrane region" description="Helical" evidence="4">
    <location>
        <begin position="344"/>
        <end position="365"/>
    </location>
</feature>
<feature type="transmembrane region" description="Helical" evidence="4">
    <location>
        <begin position="43"/>
        <end position="63"/>
    </location>
</feature>
<dbReference type="AlphaFoldDB" id="A0A560LNZ6"/>
<feature type="transmembrane region" description="Helical" evidence="4">
    <location>
        <begin position="128"/>
        <end position="147"/>
    </location>
</feature>
<evidence type="ECO:0000256" key="1">
    <source>
        <dbReference type="ARBA" id="ARBA00022692"/>
    </source>
</evidence>
<dbReference type="Pfam" id="PF07690">
    <property type="entry name" value="MFS_1"/>
    <property type="match status" value="1"/>
</dbReference>
<gene>
    <name evidence="6" type="ORF">FBZ93_107241</name>
</gene>
<proteinExistence type="predicted"/>
<dbReference type="InterPro" id="IPR036259">
    <property type="entry name" value="MFS_trans_sf"/>
</dbReference>
<feature type="transmembrane region" description="Helical" evidence="4">
    <location>
        <begin position="159"/>
        <end position="178"/>
    </location>
</feature>